<evidence type="ECO:0000256" key="1">
    <source>
        <dbReference type="ARBA" id="ARBA00009431"/>
    </source>
</evidence>
<evidence type="ECO:0000313" key="8">
    <source>
        <dbReference type="Proteomes" id="UP000728032"/>
    </source>
</evidence>
<name>A0A7R9M006_9ACAR</name>
<dbReference type="PRINTS" id="PR00724">
    <property type="entry name" value="CRBOXYPTASEC"/>
</dbReference>
<keyword evidence="6" id="KW-0325">Glycoprotein</keyword>
<dbReference type="GO" id="GO:0004185">
    <property type="term" value="F:serine-type carboxypeptidase activity"/>
    <property type="evidence" value="ECO:0007669"/>
    <property type="project" value="InterPro"/>
</dbReference>
<reference evidence="7" key="1">
    <citation type="submission" date="2020-11" db="EMBL/GenBank/DDBJ databases">
        <authorList>
            <person name="Tran Van P."/>
        </authorList>
    </citation>
    <scope>NUCLEOTIDE SEQUENCE</scope>
</reference>
<organism evidence="7">
    <name type="scientific">Oppiella nova</name>
    <dbReference type="NCBI Taxonomy" id="334625"/>
    <lineage>
        <taxon>Eukaryota</taxon>
        <taxon>Metazoa</taxon>
        <taxon>Ecdysozoa</taxon>
        <taxon>Arthropoda</taxon>
        <taxon>Chelicerata</taxon>
        <taxon>Arachnida</taxon>
        <taxon>Acari</taxon>
        <taxon>Acariformes</taxon>
        <taxon>Sarcoptiformes</taxon>
        <taxon>Oribatida</taxon>
        <taxon>Brachypylina</taxon>
        <taxon>Oppioidea</taxon>
        <taxon>Oppiidae</taxon>
        <taxon>Oppiella</taxon>
    </lineage>
</organism>
<dbReference type="OrthoDB" id="6428481at2759"/>
<comment type="similarity">
    <text evidence="1">Belongs to the peptidase S10 family.</text>
</comment>
<dbReference type="Proteomes" id="UP000728032">
    <property type="component" value="Unassembled WGS sequence"/>
</dbReference>
<feature type="non-terminal residue" evidence="7">
    <location>
        <position position="1"/>
    </location>
</feature>
<dbReference type="EMBL" id="CAJPVJ010004470">
    <property type="protein sequence ID" value="CAG2168641.1"/>
    <property type="molecule type" value="Genomic_DNA"/>
</dbReference>
<dbReference type="SUPFAM" id="SSF53474">
    <property type="entry name" value="alpha/beta-Hydrolases"/>
    <property type="match status" value="1"/>
</dbReference>
<dbReference type="PANTHER" id="PTHR11802:SF472">
    <property type="entry name" value="SERINE CARBOXYPEPTIDASE CPVL-RELATED"/>
    <property type="match status" value="1"/>
</dbReference>
<dbReference type="InterPro" id="IPR029058">
    <property type="entry name" value="AB_hydrolase_fold"/>
</dbReference>
<evidence type="ECO:0000256" key="3">
    <source>
        <dbReference type="ARBA" id="ARBA00022670"/>
    </source>
</evidence>
<dbReference type="Pfam" id="PF00450">
    <property type="entry name" value="Peptidase_S10"/>
    <property type="match status" value="1"/>
</dbReference>
<evidence type="ECO:0000256" key="5">
    <source>
        <dbReference type="ARBA" id="ARBA00022801"/>
    </source>
</evidence>
<dbReference type="PANTHER" id="PTHR11802">
    <property type="entry name" value="SERINE PROTEASE FAMILY S10 SERINE CARBOXYPEPTIDASE"/>
    <property type="match status" value="1"/>
</dbReference>
<keyword evidence="3" id="KW-0645">Protease</keyword>
<proteinExistence type="inferred from homology"/>
<evidence type="ECO:0000313" key="7">
    <source>
        <dbReference type="EMBL" id="CAD7651066.1"/>
    </source>
</evidence>
<keyword evidence="8" id="KW-1185">Reference proteome</keyword>
<evidence type="ECO:0008006" key="9">
    <source>
        <dbReference type="Google" id="ProtNLM"/>
    </source>
</evidence>
<evidence type="ECO:0000256" key="4">
    <source>
        <dbReference type="ARBA" id="ARBA00022729"/>
    </source>
</evidence>
<gene>
    <name evidence="7" type="ORF">ONB1V03_LOCUS8128</name>
</gene>
<evidence type="ECO:0000256" key="6">
    <source>
        <dbReference type="ARBA" id="ARBA00023180"/>
    </source>
</evidence>
<keyword evidence="4" id="KW-0732">Signal</keyword>
<keyword evidence="5" id="KW-0378">Hydrolase</keyword>
<dbReference type="Gene3D" id="3.40.50.1820">
    <property type="entry name" value="alpha/beta hydrolase"/>
    <property type="match status" value="1"/>
</dbReference>
<dbReference type="InterPro" id="IPR001563">
    <property type="entry name" value="Peptidase_S10"/>
</dbReference>
<dbReference type="GO" id="GO:0006508">
    <property type="term" value="P:proteolysis"/>
    <property type="evidence" value="ECO:0007669"/>
    <property type="project" value="UniProtKB-KW"/>
</dbReference>
<protein>
    <recommendedName>
        <fullName evidence="9">Carboxypeptidase</fullName>
    </recommendedName>
</protein>
<dbReference type="EMBL" id="OC919295">
    <property type="protein sequence ID" value="CAD7651066.1"/>
    <property type="molecule type" value="Genomic_DNA"/>
</dbReference>
<dbReference type="AlphaFoldDB" id="A0A7R9M006"/>
<sequence length="248" mass="28072">MIKDPKLNTIKTVAFKVHNINDILDYLRQTTAGFLYSQYFYLMAGNRICWINKTTEVWSDECLPQTITKLTCDPLILTPYIRKHQISEAKSLSRVTGLPNAPTFESYSGFLTVDDRFNSNMFFWFFPSFKNPKTSPVVVWLEGGPGISSLFSLFTFGPLVVDQMLNVTTTPSSWAQEVSILYIDNPVGTGYSFTDNAKGYSTNENMIADNLYEALQQFYTVFAEYRGNGVYITGQSYGGHYVPALGYK</sequence>
<accession>A0A7R9M006</accession>
<evidence type="ECO:0000256" key="2">
    <source>
        <dbReference type="ARBA" id="ARBA00022645"/>
    </source>
</evidence>
<keyword evidence="2" id="KW-0121">Carboxypeptidase</keyword>